<organism evidence="1 2">
    <name type="scientific">Pseudomonas amygdali pv. lachrymans str. M301315</name>
    <dbReference type="NCBI Taxonomy" id="629260"/>
    <lineage>
        <taxon>Bacteria</taxon>
        <taxon>Pseudomonadati</taxon>
        <taxon>Pseudomonadota</taxon>
        <taxon>Gammaproteobacteria</taxon>
        <taxon>Pseudomonadales</taxon>
        <taxon>Pseudomonadaceae</taxon>
        <taxon>Pseudomonas</taxon>
        <taxon>Pseudomonas amygdali</taxon>
    </lineage>
</organism>
<sequence>MLKSMTEDNASKLVGAEVWQKLGALWDSVKDDPQSTTLFENLARRWEEKFHNDSRPKDPSQKYTWDPAKSAYDSIARDSLSAFLKETDMDLVSLLKAEGVNFGDMQKFYELNQGGVSRKTYQLLQFSGWGLIGLSEGQEPLEVFDNLCAFMEPTFAEMRQESGRAVARFNEMRKTPNFIEYMREWLPYFYADGVMGKSTLAEHDGHSLLLDLTGLSQTGDLDPAQWCNFDKRRFAKACELLILDVADHYKGNQQPPAQSKVYYTEQMATALTLLPAQLLLMQGVDPHQVMKGVKGRLDYLFSQTAEYAGKNHILEDLSKLPFFHHPEYWDDLGITTANFMGIDIRADNSKAEVSATSLTPAYYGVGSAPLRNKIIGYCEAAGIDLADPVNIFRIGYGNFLPYSLATVSEDTIDEVNEHYSKRRYAFPTYVSSDATGRYLDSYSDRQAALLFVKTITSPKNAFRFDGVTSQDQNKQALIDRILDVRPDVVQAAFREVVAGTIPKKLLPKLDLYGKPAFQDLPKLPLRYRDQHFAGDLGL</sequence>
<keyword evidence="1" id="KW-0614">Plasmid</keyword>
<geneLocation type="plasmid" evidence="2">
    <name>pmppla107</name>
</geneLocation>
<gene>
    <name evidence="1" type="ORF">PLA107_034215</name>
</gene>
<proteinExistence type="predicted"/>
<accession>A0AAD0PWX2</accession>
<protein>
    <submittedName>
        <fullName evidence="1">Uncharacterized protein</fullName>
    </submittedName>
</protein>
<reference evidence="1 2" key="1">
    <citation type="journal article" date="2011" name="PLoS Pathog.">
        <title>Dynamic evolution of pathogenicity revealed by sequencing and comparative genomics of 19 Pseudomonas syringae isolates.</title>
        <authorList>
            <person name="Baltrus D.A."/>
            <person name="Nishimura M.T."/>
            <person name="Romanchuk A."/>
            <person name="Chang J.H."/>
            <person name="Mukhtar M.S."/>
            <person name="Cherkis K."/>
            <person name="Roach J."/>
            <person name="Grant S.R."/>
            <person name="Jones C.D."/>
            <person name="Dangl J.L."/>
        </authorList>
    </citation>
    <scope>NUCLEOTIDE SEQUENCE [LARGE SCALE GENOMIC DNA]</scope>
    <source>
        <strain evidence="1 2">M301315</strain>
    </source>
</reference>
<dbReference type="Proteomes" id="UP000006426">
    <property type="component" value="Plasmid pmppla107"/>
</dbReference>
<dbReference type="AlphaFoldDB" id="A0AAD0PWX2"/>
<dbReference type="EMBL" id="CP031226">
    <property type="protein sequence ID" value="AXH60243.1"/>
    <property type="molecule type" value="Genomic_DNA"/>
</dbReference>
<evidence type="ECO:0000313" key="1">
    <source>
        <dbReference type="EMBL" id="AXH60243.1"/>
    </source>
</evidence>
<name>A0AAD0PWX2_PSEAV</name>
<evidence type="ECO:0000313" key="2">
    <source>
        <dbReference type="Proteomes" id="UP000006426"/>
    </source>
</evidence>